<dbReference type="Proteomes" id="UP001050691">
    <property type="component" value="Unassembled WGS sequence"/>
</dbReference>
<name>A0AAV4ZW96_9AGAM</name>
<reference evidence="1" key="1">
    <citation type="submission" date="2021-10" db="EMBL/GenBank/DDBJ databases">
        <title>De novo Genome Assembly of Clathrus columnatus (Basidiomycota, Fungi) Using Illumina and Nanopore Sequence Data.</title>
        <authorList>
            <person name="Ogiso-Tanaka E."/>
            <person name="Itagaki H."/>
            <person name="Hosoya T."/>
            <person name="Hosaka K."/>
        </authorList>
    </citation>
    <scope>NUCLEOTIDE SEQUENCE</scope>
    <source>
        <strain evidence="1">MO-923</strain>
    </source>
</reference>
<evidence type="ECO:0000313" key="1">
    <source>
        <dbReference type="EMBL" id="GJJ05971.1"/>
    </source>
</evidence>
<gene>
    <name evidence="1" type="ORF">Clacol_000158</name>
</gene>
<evidence type="ECO:0000313" key="2">
    <source>
        <dbReference type="Proteomes" id="UP001050691"/>
    </source>
</evidence>
<sequence length="143" mass="16923">MFWNRIFVSHWNPMVKEILLRSHTLPLDTISYDHLELFFELGQHANRVRMLRLLGSISYGFHYPPLSYFTTLFPSLTMLLLEDYCKTIDISTEIEPFPLFQALKINIEISHYQTTSLTLVLRNQWERPDVPADPTITYHHLEA</sequence>
<organism evidence="1 2">
    <name type="scientific">Clathrus columnatus</name>
    <dbReference type="NCBI Taxonomy" id="1419009"/>
    <lineage>
        <taxon>Eukaryota</taxon>
        <taxon>Fungi</taxon>
        <taxon>Dikarya</taxon>
        <taxon>Basidiomycota</taxon>
        <taxon>Agaricomycotina</taxon>
        <taxon>Agaricomycetes</taxon>
        <taxon>Phallomycetidae</taxon>
        <taxon>Phallales</taxon>
        <taxon>Clathraceae</taxon>
        <taxon>Clathrus</taxon>
    </lineage>
</organism>
<proteinExistence type="predicted"/>
<comment type="caution">
    <text evidence="1">The sequence shown here is derived from an EMBL/GenBank/DDBJ whole genome shotgun (WGS) entry which is preliminary data.</text>
</comment>
<dbReference type="EMBL" id="BPWL01000001">
    <property type="protein sequence ID" value="GJJ05971.1"/>
    <property type="molecule type" value="Genomic_DNA"/>
</dbReference>
<dbReference type="AlphaFoldDB" id="A0AAV4ZW96"/>
<keyword evidence="2" id="KW-1185">Reference proteome</keyword>
<accession>A0AAV4ZW96</accession>
<protein>
    <submittedName>
        <fullName evidence="1">Uncharacterized protein</fullName>
    </submittedName>
</protein>